<name>A0A0A8ZHB1_ARUDO</name>
<proteinExistence type="predicted"/>
<organism evidence="2">
    <name type="scientific">Arundo donax</name>
    <name type="common">Giant reed</name>
    <name type="synonym">Donax arundinaceus</name>
    <dbReference type="NCBI Taxonomy" id="35708"/>
    <lineage>
        <taxon>Eukaryota</taxon>
        <taxon>Viridiplantae</taxon>
        <taxon>Streptophyta</taxon>
        <taxon>Embryophyta</taxon>
        <taxon>Tracheophyta</taxon>
        <taxon>Spermatophyta</taxon>
        <taxon>Magnoliopsida</taxon>
        <taxon>Liliopsida</taxon>
        <taxon>Poales</taxon>
        <taxon>Poaceae</taxon>
        <taxon>PACMAD clade</taxon>
        <taxon>Arundinoideae</taxon>
        <taxon>Arundineae</taxon>
        <taxon>Arundo</taxon>
    </lineage>
</organism>
<dbReference type="EMBL" id="GBRH01263628">
    <property type="protein sequence ID" value="JAD34267.1"/>
    <property type="molecule type" value="Transcribed_RNA"/>
</dbReference>
<feature type="region of interest" description="Disordered" evidence="1">
    <location>
        <begin position="63"/>
        <end position="87"/>
    </location>
</feature>
<evidence type="ECO:0000256" key="1">
    <source>
        <dbReference type="SAM" id="MobiDB-lite"/>
    </source>
</evidence>
<accession>A0A0A8ZHB1</accession>
<evidence type="ECO:0000313" key="2">
    <source>
        <dbReference type="EMBL" id="JAD34267.1"/>
    </source>
</evidence>
<reference evidence="2" key="1">
    <citation type="submission" date="2014-09" db="EMBL/GenBank/DDBJ databases">
        <authorList>
            <person name="Magalhaes I.L.F."/>
            <person name="Oliveira U."/>
            <person name="Santos F.R."/>
            <person name="Vidigal T.H.D.A."/>
            <person name="Brescovit A.D."/>
            <person name="Santos A.J."/>
        </authorList>
    </citation>
    <scope>NUCLEOTIDE SEQUENCE</scope>
    <source>
        <tissue evidence="2">Shoot tissue taken approximately 20 cm above the soil surface</tissue>
    </source>
</reference>
<dbReference type="AlphaFoldDB" id="A0A0A8ZHB1"/>
<sequence length="87" mass="9212">MDGIGGVAWGGAESVVRAADRRLLCKCVEGCRSFVRGSRAARCGCVEGDGTVVRMCVRAMQASHKRIDGESGQTLPPSKTDGRSDRI</sequence>
<protein>
    <submittedName>
        <fullName evidence="2">Uncharacterized protein</fullName>
    </submittedName>
</protein>
<reference evidence="2" key="2">
    <citation type="journal article" date="2015" name="Data Brief">
        <title>Shoot transcriptome of the giant reed, Arundo donax.</title>
        <authorList>
            <person name="Barrero R.A."/>
            <person name="Guerrero F.D."/>
            <person name="Moolhuijzen P."/>
            <person name="Goolsby J.A."/>
            <person name="Tidwell J."/>
            <person name="Bellgard S.E."/>
            <person name="Bellgard M.I."/>
        </authorList>
    </citation>
    <scope>NUCLEOTIDE SEQUENCE</scope>
    <source>
        <tissue evidence="2">Shoot tissue taken approximately 20 cm above the soil surface</tissue>
    </source>
</reference>